<proteinExistence type="predicted"/>
<feature type="non-terminal residue" evidence="2">
    <location>
        <position position="280"/>
    </location>
</feature>
<feature type="compositionally biased region" description="Polar residues" evidence="1">
    <location>
        <begin position="143"/>
        <end position="154"/>
    </location>
</feature>
<reference evidence="2 3" key="1">
    <citation type="submission" date="2011-02" db="EMBL/GenBank/DDBJ databases">
        <title>The Genome Sequence of Sphaeroforma arctica JP610.</title>
        <authorList>
            <consortium name="The Broad Institute Genome Sequencing Platform"/>
            <person name="Russ C."/>
            <person name="Cuomo C."/>
            <person name="Young S.K."/>
            <person name="Zeng Q."/>
            <person name="Gargeya S."/>
            <person name="Alvarado L."/>
            <person name="Berlin A."/>
            <person name="Chapman S.B."/>
            <person name="Chen Z."/>
            <person name="Freedman E."/>
            <person name="Gellesch M."/>
            <person name="Goldberg J."/>
            <person name="Griggs A."/>
            <person name="Gujja S."/>
            <person name="Heilman E."/>
            <person name="Heiman D."/>
            <person name="Howarth C."/>
            <person name="Mehta T."/>
            <person name="Neiman D."/>
            <person name="Pearson M."/>
            <person name="Roberts A."/>
            <person name="Saif S."/>
            <person name="Shea T."/>
            <person name="Shenoy N."/>
            <person name="Sisk P."/>
            <person name="Stolte C."/>
            <person name="Sykes S."/>
            <person name="White J."/>
            <person name="Yandava C."/>
            <person name="Burger G."/>
            <person name="Gray M.W."/>
            <person name="Holland P.W.H."/>
            <person name="King N."/>
            <person name="Lang F.B.F."/>
            <person name="Roger A.J."/>
            <person name="Ruiz-Trillo I."/>
            <person name="Haas B."/>
            <person name="Nusbaum C."/>
            <person name="Birren B."/>
        </authorList>
    </citation>
    <scope>NUCLEOTIDE SEQUENCE [LARGE SCALE GENOMIC DNA]</scope>
    <source>
        <strain evidence="2 3">JP610</strain>
    </source>
</reference>
<feature type="region of interest" description="Disordered" evidence="1">
    <location>
        <begin position="99"/>
        <end position="120"/>
    </location>
</feature>
<dbReference type="Proteomes" id="UP000054560">
    <property type="component" value="Unassembled WGS sequence"/>
</dbReference>
<name>A0A0L0FJT7_9EUKA</name>
<accession>A0A0L0FJT7</accession>
<feature type="region of interest" description="Disordered" evidence="1">
    <location>
        <begin position="140"/>
        <end position="160"/>
    </location>
</feature>
<keyword evidence="3" id="KW-1185">Reference proteome</keyword>
<gene>
    <name evidence="2" type="ORF">SARC_10508</name>
</gene>
<dbReference type="EMBL" id="KQ242872">
    <property type="protein sequence ID" value="KNC77020.1"/>
    <property type="molecule type" value="Genomic_DNA"/>
</dbReference>
<protein>
    <submittedName>
        <fullName evidence="2">Uncharacterized protein</fullName>
    </submittedName>
</protein>
<evidence type="ECO:0000313" key="2">
    <source>
        <dbReference type="EMBL" id="KNC77020.1"/>
    </source>
</evidence>
<evidence type="ECO:0000313" key="3">
    <source>
        <dbReference type="Proteomes" id="UP000054560"/>
    </source>
</evidence>
<dbReference type="AlphaFoldDB" id="A0A0L0FJT7"/>
<sequence length="280" mass="32901">MEYIVQYARYDSVHTRVRMISEVLEGVLGDSCWCVVVRNHMVKRDFDVLKSDPLQRNRKRRNGLKNDTREDDADWNRLENLRNSTVKDDEYASTRHHMCKAEDSVRSSRRQTTQEPVHREAVKIHTKHTYRGLHTDKEDHMQQSKVSNMGSVKQSYHKKYRRDRFKHRNYSDAHRMDRTDHEGYAKNAPEMQTANMTQHSDFDVVLFTGIHGAHTCRSINVAIELLREHRGIKYVYVQKTYTRSLSRAVPREGEQTPPTDHVHSRILADVAWDQGFAGKV</sequence>
<dbReference type="RefSeq" id="XP_014150922.1">
    <property type="nucleotide sequence ID" value="XM_014295447.1"/>
</dbReference>
<organism evidence="2 3">
    <name type="scientific">Sphaeroforma arctica JP610</name>
    <dbReference type="NCBI Taxonomy" id="667725"/>
    <lineage>
        <taxon>Eukaryota</taxon>
        <taxon>Ichthyosporea</taxon>
        <taxon>Ichthyophonida</taxon>
        <taxon>Sphaeroforma</taxon>
    </lineage>
</organism>
<evidence type="ECO:0000256" key="1">
    <source>
        <dbReference type="SAM" id="MobiDB-lite"/>
    </source>
</evidence>
<dbReference type="GeneID" id="25911012"/>